<dbReference type="Proteomes" id="UP000789570">
    <property type="component" value="Unassembled WGS sequence"/>
</dbReference>
<accession>A0A9N9CKD8</accession>
<comment type="caution">
    <text evidence="1">The sequence shown here is derived from an EMBL/GenBank/DDBJ whole genome shotgun (WGS) entry which is preliminary data.</text>
</comment>
<protein>
    <submittedName>
        <fullName evidence="1">451_t:CDS:1</fullName>
    </submittedName>
</protein>
<reference evidence="1" key="1">
    <citation type="submission" date="2021-06" db="EMBL/GenBank/DDBJ databases">
        <authorList>
            <person name="Kallberg Y."/>
            <person name="Tangrot J."/>
            <person name="Rosling A."/>
        </authorList>
    </citation>
    <scope>NUCLEOTIDE SEQUENCE</scope>
    <source>
        <strain evidence="1">UK204</strain>
    </source>
</reference>
<evidence type="ECO:0000313" key="2">
    <source>
        <dbReference type="Proteomes" id="UP000789570"/>
    </source>
</evidence>
<dbReference type="EMBL" id="CAJVPQ010002677">
    <property type="protein sequence ID" value="CAG8604941.1"/>
    <property type="molecule type" value="Genomic_DNA"/>
</dbReference>
<feature type="non-terminal residue" evidence="1">
    <location>
        <position position="1"/>
    </location>
</feature>
<evidence type="ECO:0000313" key="1">
    <source>
        <dbReference type="EMBL" id="CAG8604941.1"/>
    </source>
</evidence>
<keyword evidence="2" id="KW-1185">Reference proteome</keyword>
<organism evidence="1 2">
    <name type="scientific">Funneliformis caledonium</name>
    <dbReference type="NCBI Taxonomy" id="1117310"/>
    <lineage>
        <taxon>Eukaryota</taxon>
        <taxon>Fungi</taxon>
        <taxon>Fungi incertae sedis</taxon>
        <taxon>Mucoromycota</taxon>
        <taxon>Glomeromycotina</taxon>
        <taxon>Glomeromycetes</taxon>
        <taxon>Glomerales</taxon>
        <taxon>Glomeraceae</taxon>
        <taxon>Funneliformis</taxon>
    </lineage>
</organism>
<gene>
    <name evidence="1" type="ORF">FCALED_LOCUS8774</name>
</gene>
<proteinExistence type="predicted"/>
<dbReference type="OrthoDB" id="2447036at2759"/>
<sequence length="376" mass="43218">LNEPTVVIRNGNGLYCNTNFKNDSEFISVKATISPGISATSYLQIEKLQELLISRKNDIDDLLKLQPVYTIGIDFHNDSISPCISCWVAKPLDNSILECLEAMFENQFEAIYQISIPDKTSDAIVITADQKNYQKFTIATDLRAKFSPPDLEYEINVYQCTTGKMLSKDLPFFQRRGHGYFLDSVEVCVSPIPYILNTTNNLFMKLGTSYPQQLNRTVEISNCHERSFEGKIGGPNISAKCGIKSFTDTKYTSNEWTLNYCSDHTTGDIWSYQYADNLENERNCRISYYPGYHSAKWETKETMKGFCITITQVVRYRISIWDKVIPQKPEFITYPVIAHNLKISFNNFKDFNTNFAKIARYSEFGWGNQNQTFIFT</sequence>
<name>A0A9N9CKD8_9GLOM</name>
<dbReference type="AlphaFoldDB" id="A0A9N9CKD8"/>